<evidence type="ECO:0000256" key="5">
    <source>
        <dbReference type="ARBA" id="ARBA00022741"/>
    </source>
</evidence>
<feature type="compositionally biased region" description="Low complexity" evidence="9">
    <location>
        <begin position="6005"/>
        <end position="6024"/>
    </location>
</feature>
<dbReference type="InterPro" id="IPR027417">
    <property type="entry name" value="P-loop_NTPase"/>
</dbReference>
<dbReference type="SUPFAM" id="SSF52540">
    <property type="entry name" value="P-loop containing nucleoside triphosphate hydrolases"/>
    <property type="match status" value="6"/>
</dbReference>
<dbReference type="PROSITE" id="PS00675">
    <property type="entry name" value="SIGMA54_INTERACT_1"/>
    <property type="match status" value="2"/>
</dbReference>
<name>A0A250XSD8_9CHLO</name>
<dbReference type="GO" id="GO:0005524">
    <property type="term" value="F:ATP binding"/>
    <property type="evidence" value="ECO:0007669"/>
    <property type="project" value="UniProtKB-KW"/>
</dbReference>
<dbReference type="Pfam" id="PF21108">
    <property type="entry name" value="MDN1_4th"/>
    <property type="match status" value="1"/>
</dbReference>
<feature type="compositionally biased region" description="Basic and acidic residues" evidence="9">
    <location>
        <begin position="6025"/>
        <end position="6034"/>
    </location>
</feature>
<evidence type="ECO:0000256" key="4">
    <source>
        <dbReference type="ARBA" id="ARBA00017143"/>
    </source>
</evidence>
<dbReference type="Pfam" id="PF17865">
    <property type="entry name" value="AAA_lid_5"/>
    <property type="match status" value="1"/>
</dbReference>
<dbReference type="STRING" id="1157962.A0A250XSD8"/>
<evidence type="ECO:0000256" key="8">
    <source>
        <dbReference type="ARBA" id="ARBA00023242"/>
    </source>
</evidence>
<dbReference type="Proteomes" id="UP000232323">
    <property type="component" value="Unassembled WGS sequence"/>
</dbReference>
<feature type="compositionally biased region" description="Basic residues" evidence="9">
    <location>
        <begin position="254"/>
        <end position="263"/>
    </location>
</feature>
<evidence type="ECO:0000313" key="12">
    <source>
        <dbReference type="Proteomes" id="UP000232323"/>
    </source>
</evidence>
<feature type="region of interest" description="Disordered" evidence="9">
    <location>
        <begin position="857"/>
        <end position="930"/>
    </location>
</feature>
<feature type="region of interest" description="Disordered" evidence="9">
    <location>
        <begin position="4929"/>
        <end position="4959"/>
    </location>
</feature>
<feature type="compositionally biased region" description="Basic and acidic residues" evidence="9">
    <location>
        <begin position="6329"/>
        <end position="6342"/>
    </location>
</feature>
<dbReference type="InterPro" id="IPR040848">
    <property type="entry name" value="AAA_lid_7"/>
</dbReference>
<keyword evidence="6" id="KW-0067">ATP-binding</keyword>
<feature type="compositionally biased region" description="Basic and acidic residues" evidence="9">
    <location>
        <begin position="5612"/>
        <end position="5625"/>
    </location>
</feature>
<feature type="domain" description="AAA+ ATPase" evidence="10">
    <location>
        <begin position="2405"/>
        <end position="2704"/>
    </location>
</feature>
<dbReference type="InterPro" id="IPR048617">
    <property type="entry name" value="MDN1_AAA_lid_4"/>
</dbReference>
<evidence type="ECO:0000313" key="11">
    <source>
        <dbReference type="EMBL" id="GAX85978.1"/>
    </source>
</evidence>
<reference evidence="11 12" key="1">
    <citation type="submission" date="2017-08" db="EMBL/GenBank/DDBJ databases">
        <title>Acidophilic green algal genome provides insights into adaptation to an acidic environment.</title>
        <authorList>
            <person name="Hirooka S."/>
            <person name="Hirose Y."/>
            <person name="Kanesaki Y."/>
            <person name="Higuchi S."/>
            <person name="Fujiwara T."/>
            <person name="Onuma R."/>
            <person name="Era A."/>
            <person name="Ohbayashi R."/>
            <person name="Uzuka A."/>
            <person name="Nozaki H."/>
            <person name="Yoshikawa H."/>
            <person name="Miyagishima S.Y."/>
        </authorList>
    </citation>
    <scope>NUCLEOTIDE SEQUENCE [LARGE SCALE GENOMIC DNA]</scope>
    <source>
        <strain evidence="11 12">NIES-2499</strain>
    </source>
</reference>
<dbReference type="GO" id="GO:0005654">
    <property type="term" value="C:nucleoplasm"/>
    <property type="evidence" value="ECO:0007669"/>
    <property type="project" value="UniProtKB-SubCell"/>
</dbReference>
<feature type="domain" description="AAA+ ATPase" evidence="10">
    <location>
        <begin position="362"/>
        <end position="515"/>
    </location>
</feature>
<feature type="region of interest" description="Disordered" evidence="9">
    <location>
        <begin position="6313"/>
        <end position="6344"/>
    </location>
</feature>
<feature type="region of interest" description="Disordered" evidence="9">
    <location>
        <begin position="233"/>
        <end position="275"/>
    </location>
</feature>
<feature type="compositionally biased region" description="Polar residues" evidence="9">
    <location>
        <begin position="6244"/>
        <end position="6256"/>
    </location>
</feature>
<feature type="compositionally biased region" description="Basic and acidic residues" evidence="9">
    <location>
        <begin position="5653"/>
        <end position="5681"/>
    </location>
</feature>
<keyword evidence="5" id="KW-0547">Nucleotide-binding</keyword>
<dbReference type="InterPro" id="IPR011704">
    <property type="entry name" value="ATPase_dyneun-rel_AAA"/>
</dbReference>
<dbReference type="GO" id="GO:0000027">
    <property type="term" value="P:ribosomal large subunit assembly"/>
    <property type="evidence" value="ECO:0007669"/>
    <property type="project" value="TreeGrafter"/>
</dbReference>
<feature type="region of interest" description="Disordered" evidence="9">
    <location>
        <begin position="6285"/>
        <end position="6304"/>
    </location>
</feature>
<dbReference type="InterPro" id="IPR003593">
    <property type="entry name" value="AAA+_ATPase"/>
</dbReference>
<feature type="domain" description="AAA+ ATPase" evidence="10">
    <location>
        <begin position="752"/>
        <end position="1063"/>
    </location>
</feature>
<feature type="compositionally biased region" description="Basic and acidic residues" evidence="9">
    <location>
        <begin position="6192"/>
        <end position="6209"/>
    </location>
</feature>
<keyword evidence="7" id="KW-0143">Chaperone</keyword>
<feature type="compositionally biased region" description="Basic and acidic residues" evidence="9">
    <location>
        <begin position="5778"/>
        <end position="5805"/>
    </location>
</feature>
<feature type="compositionally biased region" description="Low complexity" evidence="9">
    <location>
        <begin position="6165"/>
        <end position="6176"/>
    </location>
</feature>
<evidence type="ECO:0000256" key="1">
    <source>
        <dbReference type="ARBA" id="ARBA00004604"/>
    </source>
</evidence>
<comment type="subcellular location">
    <subcellularLocation>
        <location evidence="1">Nucleus</location>
        <location evidence="1">Nucleolus</location>
    </subcellularLocation>
    <subcellularLocation>
        <location evidence="2">Nucleus</location>
        <location evidence="2">Nucleoplasm</location>
    </subcellularLocation>
</comment>
<proteinExistence type="inferred from homology"/>
<protein>
    <recommendedName>
        <fullName evidence="4">Midasin</fullName>
    </recommendedName>
</protein>
<evidence type="ECO:0000259" key="10">
    <source>
        <dbReference type="SMART" id="SM00382"/>
    </source>
</evidence>
<dbReference type="Pfam" id="PF17867">
    <property type="entry name" value="AAA_lid_7"/>
    <property type="match status" value="3"/>
</dbReference>
<dbReference type="FunFam" id="3.40.50.300:FF:000582">
    <property type="entry name" value="Midasin"/>
    <property type="match status" value="1"/>
</dbReference>
<feature type="compositionally biased region" description="Polar residues" evidence="9">
    <location>
        <begin position="6041"/>
        <end position="6054"/>
    </location>
</feature>
<dbReference type="PANTHER" id="PTHR48103:SF2">
    <property type="entry name" value="MIDASIN"/>
    <property type="match status" value="1"/>
</dbReference>
<feature type="region of interest" description="Disordered" evidence="9">
    <location>
        <begin position="306"/>
        <end position="327"/>
    </location>
</feature>
<comment type="similarity">
    <text evidence="3">Belongs to the midasin family.</text>
</comment>
<keyword evidence="12" id="KW-1185">Reference proteome</keyword>
<evidence type="ECO:0000256" key="3">
    <source>
        <dbReference type="ARBA" id="ARBA00007188"/>
    </source>
</evidence>
<evidence type="ECO:0000256" key="7">
    <source>
        <dbReference type="ARBA" id="ARBA00023186"/>
    </source>
</evidence>
<dbReference type="FunFam" id="3.40.50.300:FF:000142">
    <property type="entry name" value="Midasin"/>
    <property type="match status" value="1"/>
</dbReference>
<dbReference type="GO" id="GO:0030687">
    <property type="term" value="C:preribosome, large subunit precursor"/>
    <property type="evidence" value="ECO:0007669"/>
    <property type="project" value="TreeGrafter"/>
</dbReference>
<feature type="compositionally biased region" description="Acidic residues" evidence="9">
    <location>
        <begin position="5705"/>
        <end position="5715"/>
    </location>
</feature>
<feature type="compositionally biased region" description="Basic and acidic residues" evidence="9">
    <location>
        <begin position="5909"/>
        <end position="5943"/>
    </location>
</feature>
<feature type="compositionally biased region" description="Basic and acidic residues" evidence="9">
    <location>
        <begin position="877"/>
        <end position="890"/>
    </location>
</feature>
<feature type="compositionally biased region" description="Basic and acidic residues" evidence="9">
    <location>
        <begin position="916"/>
        <end position="929"/>
    </location>
</feature>
<dbReference type="Pfam" id="PF07728">
    <property type="entry name" value="AAA_5"/>
    <property type="match status" value="9"/>
</dbReference>
<dbReference type="OrthoDB" id="5186at2759"/>
<feature type="compositionally biased region" description="Basic and acidic residues" evidence="9">
    <location>
        <begin position="5731"/>
        <end position="5767"/>
    </location>
</feature>
<accession>A0A250XSD8</accession>
<gene>
    <name evidence="11" type="ORF">CEUSTIGMA_g13394.t1</name>
</gene>
<keyword evidence="8" id="KW-0539">Nucleus</keyword>
<dbReference type="GO" id="GO:0016887">
    <property type="term" value="F:ATP hydrolysis activity"/>
    <property type="evidence" value="ECO:0007669"/>
    <property type="project" value="InterPro"/>
</dbReference>
<dbReference type="EMBL" id="BEGY01000211">
    <property type="protein sequence ID" value="GAX85978.1"/>
    <property type="molecule type" value="Genomic_DNA"/>
</dbReference>
<organism evidence="11 12">
    <name type="scientific">Chlamydomonas eustigma</name>
    <dbReference type="NCBI Taxonomy" id="1157962"/>
    <lineage>
        <taxon>Eukaryota</taxon>
        <taxon>Viridiplantae</taxon>
        <taxon>Chlorophyta</taxon>
        <taxon>core chlorophytes</taxon>
        <taxon>Chlorophyceae</taxon>
        <taxon>CS clade</taxon>
        <taxon>Chlamydomonadales</taxon>
        <taxon>Chlamydomonadaceae</taxon>
        <taxon>Chlamydomonas</taxon>
    </lineage>
</organism>
<dbReference type="FunFam" id="3.40.50.300:FF:001384">
    <property type="entry name" value="Midasin"/>
    <property type="match status" value="1"/>
</dbReference>
<evidence type="ECO:0000256" key="9">
    <source>
        <dbReference type="SAM" id="MobiDB-lite"/>
    </source>
</evidence>
<feature type="compositionally biased region" description="Basic and acidic residues" evidence="9">
    <location>
        <begin position="4938"/>
        <end position="4950"/>
    </location>
</feature>
<feature type="compositionally biased region" description="Polar residues" evidence="9">
    <location>
        <begin position="6134"/>
        <end position="6151"/>
    </location>
</feature>
<evidence type="ECO:0000256" key="2">
    <source>
        <dbReference type="ARBA" id="ARBA00004642"/>
    </source>
</evidence>
<dbReference type="InterPro" id="IPR041190">
    <property type="entry name" value="Midasin_AAA_lid_5"/>
</dbReference>
<dbReference type="PANTHER" id="PTHR48103">
    <property type="entry name" value="MIDASIN-RELATED"/>
    <property type="match status" value="1"/>
</dbReference>
<dbReference type="InterPro" id="IPR025662">
    <property type="entry name" value="Sigma_54_int_dom_ATP-bd_1"/>
</dbReference>
<feature type="compositionally biased region" description="Polar residues" evidence="9">
    <location>
        <begin position="312"/>
        <end position="327"/>
    </location>
</feature>
<evidence type="ECO:0000256" key="6">
    <source>
        <dbReference type="ARBA" id="ARBA00022840"/>
    </source>
</evidence>
<feature type="domain" description="AAA+ ATPase" evidence="10">
    <location>
        <begin position="2017"/>
        <end position="2169"/>
    </location>
</feature>
<dbReference type="Gene3D" id="3.40.50.300">
    <property type="entry name" value="P-loop containing nucleotide triphosphate hydrolases"/>
    <property type="match status" value="9"/>
</dbReference>
<comment type="caution">
    <text evidence="11">The sequence shown here is derived from an EMBL/GenBank/DDBJ whole genome shotgun (WGS) entry which is preliminary data.</text>
</comment>
<feature type="domain" description="AAA+ ATPase" evidence="10">
    <location>
        <begin position="1246"/>
        <end position="1395"/>
    </location>
</feature>
<feature type="region of interest" description="Disordered" evidence="9">
    <location>
        <begin position="5609"/>
        <end position="6278"/>
    </location>
</feature>
<dbReference type="GO" id="GO:0005730">
    <property type="term" value="C:nucleolus"/>
    <property type="evidence" value="ECO:0007669"/>
    <property type="project" value="UniProtKB-SubCell"/>
</dbReference>
<feature type="domain" description="AAA+ ATPase" evidence="10">
    <location>
        <begin position="1567"/>
        <end position="1829"/>
    </location>
</feature>
<feature type="compositionally biased region" description="Acidic residues" evidence="9">
    <location>
        <begin position="5963"/>
        <end position="5972"/>
    </location>
</feature>
<dbReference type="GO" id="GO:0000055">
    <property type="term" value="P:ribosomal large subunit export from nucleus"/>
    <property type="evidence" value="ECO:0007669"/>
    <property type="project" value="TreeGrafter"/>
</dbReference>
<dbReference type="CDD" id="cd00009">
    <property type="entry name" value="AAA"/>
    <property type="match status" value="2"/>
</dbReference>
<sequence length="6646" mass="717850">MDIRDASASLVRRCPELSQDDGLQLVIAGKFTLTDALSTLSRLASQSAYSLPLAACFRKYLLRLSSALVEGCIKDSKSQTREVSASLSVTLITWLELAPHLSKVVERFFNHFLAPHSNLKLEGDVGDIAVHLAFASLRGAQLQPQLLKKWSDGTFTTMLSHQHSAVRWAGVQLVALEMAMSDHNKVMLMDQCLTTEQLISATTLWEERGRRIALEIAGMWLYDPDTCSHCMTPKDVPSSIPIPETTSLPEEKKKSKKKSRHGLGKQVAEQSPHVTLSLPEASHALPAARGYIEVCGIELPSSQDASARDATSVASTSGRTTTPLSSNVLPRVPLRTTRALTTFVSVPSACRNLEACALALSAGRPLLLEGPPGCGKTRLIDQLATLTGNADGMIRIHLDDQMDAKSLLGSYVCTAVPGEFVWQPGPLTQAVVEGRWVVIEDANMAPSDVLAALVPLLESRTLALPSRGEVLDAAEGFQLLATVTSAPGREGSGSAGGGGGAYGSSQMVKDLLGSLWAYIHLESPAEREQLQMLGGVYPQLMPLLPTAISQLALLQLAAGHVPATILSQDADAGAGALWWSEISARALASVSLRPGSLALQLTRHFSIRDLFKWCDRMQVLHGNLISARSFQQLSSQVPYVDLPSMDMEVRTAAFIEAADLFAALIGKSEQRVKLLRALAALWALTVDNHVEQYESLSKPMLGLGSEVEVVIGRVCLPLESEHVRQQATGQSSFASTGHAMRMMERVACALSRCEPVLLVGETGTGKTTLLSRVAALTGSRLVAFNMSQQTDSSDLLGGFKPVDVKDALQPLLGPFLSLIRRTYTRGDNEEFLTRCTKLAERRKWTQLLQAFKSGLSKVDASPGVSASQHAPSSALEANHEVDTDMVKSETAEEAPGSTSARDVPSERSGNTKKKKGESSKNDAAEEYPVKKRKIQLSEQLRHEWRQFASDVAAAERSSKASRGGFAFAFIEGKLVQALRHGWWLLLDEINLAPSEVLERIAGILEGGVHGSVTLVERGDTVQVPRHPNFRLVAAMNPATDAGKRELPAALRNRFTELWVQEPTQREDLRSLVHSYLAGVGGPSPPIDAVVDFYLAAKCDAESVLSDGAGQRPCFNLRTLCRALDYARIAAPTYSLQRALYDGFAMGFLTLLEPASYPRMEAMMLKYLLPGVKNTKALLSRAPATPQGAQPDAINPSHVLFEHFWLESGPLPLPQGGREVDASGRMFVATPSVHGHLINLARAVLIRKHPVLLQGPTSSGKTSLVGYLASQTGHHLIRINNHEHTDLQEYLGSYVPDDHGRLVFREGALVTAVRQGHWVVLDELNLAPSEVLEALNRLLDDNRELFVPELQEVVKPHPHFMLFATQNPPGLYAGRKVLSRAFRSRFLELHVEDLPDTELAEILEKRCALAPSYAHKLVMVMRELQRRRQASNAFAGRHGYITPRDLFRWAERGAVGYQELAECGLMILGERLRSAEERVVVADVLQKVMKVQVDMEEVYMRGGEAPLLRLKSALELNPGNDPSVREGTCPQGMPDDATYAAIESALKSVVWTRSMRRLYVLLDQCLQHREPVLLVGETGTGKTTVCQLLALMRSQKLHMLNCNQHTEASDFLGGFRPSRSRSASMAALAATLLAALELPLLQGSSFSDDLMQLTGGCLLHDDLDLSPTALSQVISLLERAVAEALATAESRLKELLLDNVDTAEIAVVRSQMSQLKNVLTTAISSAAAARAPFQWVDGPLVTAMRQGDMILVDEINLAEDAVLERLNSVLEPGRTLTLAERGGEGAEVITANPGFLLVATMNPGGDFGKKELSPALTNRFTVIWVPALEDEEELLSILQARLQSSESRTNVAPLLLDFWRFFNQHACPATRASLSVRDLLSWVHFVNTCSPFLGELQAYAHGAHLTLLDGIGLTPGVTPAAASALRARCHSYLVAQLPEQGSARLHAELAAGNLPLAVPKLVNLGVLSEHPPEGYWGLPPFYVQLPSQSTSHAANQGFEMSAPTTARNAFRILRALQIPKAVLLEGSPGVGKTTLVAAMAKQVGLNLVRINLSEATDMMDLLGADLPAEGGAPGQFTWCDGPLLGALKAGHWVLLDELNLASQAVLEGLNALLDHRAEVFVPELGTSFKCHPSFRLFGAQNPLQEGGGRKGLPKSFLNRFTRVHVELLTRDDMLLIAGSLFRELSHEVLVKMVCLLGLLESAAGSPCVAFAQQGGPWEFNLRDLLRWCALASPSETLLKPSAQKVATSTSDEACMGKDGMDVDTPGLTDENAAPQLSEPSVFKADAAVVHYARMLFEHRLRSENDRRIFRKLLAEVWGDVYLKPMPDSTVCPNPVGPLSEVEACHWDSTPTLIMSQRVVVIGRTQIARCTLPGASPLVSSHKVSSKLQLLCWQLPLLESAASALSHAWMVLLVGGPSTGKTSLARTLAALCGRQLLEIPLTPGTDTSDLLGSFEQVEPARRLRDASAHAHSLALGMQQVALLCSLHTSFMEELARTMSTAQQHAKLLAEPGIVLGLEEGARQVLLLHEVYHACEEMLSALSSLNPVPPALRTMEADVFVTDSISTDLNVSASLPFLERQGKRLSELKEDLLHLKHLFSSDEGTAVAGRFEWIDGTLTRAVQHGGWVLLDNANLVNPTVLDRLNALLEPGGNLYLPECGTSGGQPRVVQPHSDFRLLLAMDPRHGEVSRAMRNRGIEICILPPHPESSSTSWTKASSAAERRVAPAFSPSSSSVINSDPTPPPPCGLIADSHGLMASVWTSGSHHIPQKVLFALTNAHSKVETLCREAHRRPPTLADLSSFSGLVGSLLQRGRSLPVALEASWQQVYPAVLSLSQKESAGMKQILQNLIVEVSVSPSGIVSSASDHYKSTEASAMEVDEGTLQGSSHALLPGFVVEEEEQQALMLKAPLHGEASKSASYLAKSLIDISPFPRSVLTWSSDSAWYGVLREASILDHLLQLNLAEEMQHVTSGQAEGLQGLLDTQPSVLAALPTHILAPLLHGSSTNASLFAAPLSAASALSTEKLDSSPKSLLTWNAALVFLMRSSEEDQHLRLLTLRHLSSRIEATCMALPSTAKTGRSPTSTSSLARLLPVLAAHMIEGEAVLRLRNEMKEVLSAVGVPACLQTVQPLDLRYCQIYQHALTKVKRSDWALLQLQQARLLAHLSSAQHQVLQSAAQASAGTVASVSGSYCTASAYQESFWRAGHPLQRAERDASHPAVDWLAPLFEAVAVIELLVLEAAGQLCGDVLDGESSSDSQVKHIFGGIHALSKLQQVQHWRTGLWECVHGHLHFAYRSAAEMDWDVLTWTLHRLQKAINKLAAESILSSFPSGVETLDRLQHVMEGICQAVDMDSQPDKPLLWTHGGKPLLPHSQALMQAALRLNTVASLLGSGSGPEGLSTFPGNWMQQEVLGAGLDLVPLVLKCATEVAAAAAAGPRTEAAARELILAAVLASLRSDPFLKKSVCKGMALLSVLLDRGNQELQQQQQSKRALLDSPEAVGDVEMTSSVVRIEMVKQGLQLVDSLVVEVLRRSEQASAACTALLLLQPPEADDGSGTSTAGGEPTAWLLSLQQQLSLPGTSQQQQTQAAGASNYDTPASAKLNATDGSAFPAGLSSTSFLLPAALMASPFCRSLQSSLVTLVDHQGIISQQAVLSATTSQLMILAVNGAIGLDSMLRDESSRNRLLPLLKLVKDHLNSNLTSGHGRNPADFVSHQQLVWELEELHSQLMEGVNDVWSIGRPRQLLAALHDMWLRWHEAVWSRSNCTAASSQGNSSCLSEVLLAAPVALYMASFSASFASLLLDVPCLVHTKPIRMMQLKLAVRNLYHHAVTLSSETACPWSLLASRDNVCTSQSGLFAQILISHASSFHQPSAKAEFLGLVKQMLDLSAAVKGSSSDDVGYGLHSEGKQREWLSALTTLISHHSSHSQFIALLPDLIIPCAALIMKRLSNLTAVLKDERKGWQQKGEDIHASGSGSCMSDHGRVWVLLGVIRLHLVSPPRGIDPAGKYLLAVQHYRQDIADHLDVEGEVRRAMAVIPGGNDETPLIKSLLSERKVVESKLFAVAAKAVPRPRPSQYASLAGEVTGFLKSLGQVQRVLTMMEALTGDRRQNTASQAAIQEALIWQANAGTWAESLSLQYKQYLDIVQPVVLAVQELRHGLSLLSASSGLEASGCSSASGADCPSQLRGAVLQCTEALLSFPSNLTTFGVSAGRVSLSSGINPFKPLIPAALLSQNTYLHLLQSLAEAAARTSAPPHLSSQQVAKMVESAGYTARLESLRVALHACCREVLSITQSNTPEQMGNSASGSIQRMDGVWAEMYDAWKQLRVFEEVKAAEEAEMYKNRNRDTVIKSQEDDDEEDYLKRNLQPWAVFDDLVALMDDGGPPDPMDEFGKPVQMAVQNSQMDDGVGMASEAQACTAAAKQLLEGELLGDLVSSHLAVVSHLKRVMQMKGMHVYEHPQTLALANPVVSTYWTSEMGVAHTFKLSYDLGAKVLSWVNGGVGAELDACAQNGHLMRACLVLQELGRTAAATSTLAAAGLTGMMTGRRGAADAPTEKKKKSHKNTAIGSAVEWLMTPEFESEGWGGLQEAQGVDISKACIEEISLLQVPVSSVDARLRALLSEFPEHPVLQQLLAIAARCVALPATSPLKTALTGLELLLARAQVWEETAAKHVSLSTELHAVAALATRWRQLELASWRTTLKQVLQNHVAGAQKSWFHLYGLLVLGDEEKQGAEEEEVTAVKEVADAQEQELRYRYIATTLEGFLQTSTIGEFHARLQLLSSFHHHLELHLTHASPYGETMMHGVSTPMNKLPRPLLAASASALANIVKYYRQFSPAVKHWMEAGLTPLEKDLQGFIALAKWEDRGFYAMRASAEKAQRYLHRLRRRAEDAVKHPVASVISDSLKSMGVQELTAAAAAAAATAAAAAADGQDAAVSTAQTTSSSKKDVSKVGKEESPESVLLPGLDAEEGSGAAAALMDCGGSHSNLTAWQVFCTATTAQMVELPSVIVRYRELKEAVESDPSVTYYPRIPKLTMQLVKVLSTSISALSSVPTSGGAALDVDVTHTSGDKSTADEVADMDFSNLLPHQALEEVSVSAAMRAVELRADVSKGAKQRKRKALSDFFHALQSLGLSKRAADVPVHDRTASDWFKHPVMDQALQHLLQNNAGMPVSQQALDAGKALWVKSDAYYFRSLARLQKLQSAAVTPHRDISGGEATAASRLCEHAAYWCRQQRDTLGEAARTYTQLHKLCIWLEELPSISAFDEEKGQDSAAVPPQRLARQWLAIQAGHLDCLCIALREESILLAALRDASAVPVGQGEKQIIFWGQKVAAWLSVVEACKRRLEVATLNSQLSYHDKAEMGDKAEHHFQWCSLSAWKALTTNHEHLSHMDSEASILVPSSSTSTPVGVISVTQAISLAVSSCSSFFGDAERPSRLAEQDVGGAKSTANYQEEVSALLKCLEVATKSILLWAQGMHKASTMNVAQKSTGVTADDVGVLTEWSVKLQAGLGGQHASTTFSSLLDALRILGAISDPPLLVGDDEIQKGSLGQNGSPSRTASLMLRSLAPALKLLVGVMQQWCLPALSLHKATTKLSYVCTSIFSTLVSEGYCMPEGGEASEGKDGPGEFKEAEGTGLGDGDTTGAKDIGDKIQNEDQLLGAERKKDPLDKEEEQQQKGEQEDDDSKGIEMDDDFQGELYDVDAPRDDQNGSDGESEGAEDEERIEQQMGKDLGDNQEVVDERMWGDEDRENPANDQEEKMDRNAPLQVDDKKDLEYAQGGEEENEDPSKSKQEPKQQEKRESQQQEKKDKSTDQDQMEEDKAAEEDGRVNDDVDDKYEDQHFSKPEAPQEELQLPDELNLDAGEQDDGKDTAADGGGEEEEQGAGPAGTVDEEQKGGDASEPVGDQEQGAGDDSEGDGAREDGMDIEHDDNGPDKDMDGEEKAGDGLHDVAAEEEGADVQPQEQNMGVAAEDNDQGENEEGADKEADLVHNTQPPDEDDSGKEAVQAGPRGVASSNAATAASTGAAAGANGSAEEKKEEDAAKVMPGTADQNTLESEQNAQSGAVGMSRGDDGGKARQPLAGSGEDQGQEMAGNQKRQEASSAAQPNPLRSLGDALERWRAELSVCHEATEAPDQEDPTAVHDQTSTEETPPTRGSSEYQFLHADERARDGDTQALAAATEEQAGSFEGVNLHEQPSAMDEVKMDEQESCLRAEGKAPESLAEIEATAEYQQSAPASGPVPQKWGGGKKAAASSQQGKQESSPPAVNAHHGAGGDSGTGMESVEAVRRQALLDSLGQDRPEPLNLSTLELGDDERAGSELEPDILKQGTSPAFTDLSGHEPERGNEDKQADGLPFNLSAEALQDLRTKLEEQLKEVVSGSAELTTDMSLQQYGMAVWNKCEALTSALASELTEQLRLILEPTQANKMAGDFKTGKRINMKKVIAYIASHFRKDKIWMRRSRPDKRRYQVVLAVDDSRSMAENGCGGVAMESLSLICKAMSRLEVGQVGVVKFGGDDGVVPLHPLELPFSDSVGPHLAARLRFQGGIGVGTEDLSQLVIILADGRFHERESLKAAVRDVVARPGVCVAFIALDSRGVTEGNSLMDMQTVTFQGGKPLFTKYLDAFPFPYYIVLRDITNLPMTLAGLLRQWFELSS</sequence>
<dbReference type="SMART" id="SM00382">
    <property type="entry name" value="AAA"/>
    <property type="match status" value="6"/>
</dbReference>
<feature type="compositionally biased region" description="Basic and acidic residues" evidence="9">
    <location>
        <begin position="6155"/>
        <end position="6164"/>
    </location>
</feature>